<comment type="caution">
    <text evidence="5">The sequence shown here is derived from an EMBL/GenBank/DDBJ whole genome shotgun (WGS) entry which is preliminary data.</text>
</comment>
<evidence type="ECO:0000256" key="4">
    <source>
        <dbReference type="ARBA" id="ARBA00023180"/>
    </source>
</evidence>
<name>A0A5J9UI40_9POAL</name>
<dbReference type="Gramene" id="TVU22941">
    <property type="protein sequence ID" value="TVU22941"/>
    <property type="gene ID" value="EJB05_32662"/>
</dbReference>
<dbReference type="InterPro" id="IPR035669">
    <property type="entry name" value="SGNH_plant_lipase-like"/>
</dbReference>
<protein>
    <recommendedName>
        <fullName evidence="7">GDSL esterase/lipase</fullName>
    </recommendedName>
</protein>
<dbReference type="Pfam" id="PF00657">
    <property type="entry name" value="Lipase_GDSL"/>
    <property type="match status" value="1"/>
</dbReference>
<dbReference type="EMBL" id="RWGY01000026">
    <property type="protein sequence ID" value="TVU22941.1"/>
    <property type="molecule type" value="Genomic_DNA"/>
</dbReference>
<proteinExistence type="inferred from homology"/>
<keyword evidence="4" id="KW-0325">Glycoprotein</keyword>
<evidence type="ECO:0000313" key="6">
    <source>
        <dbReference type="Proteomes" id="UP000324897"/>
    </source>
</evidence>
<dbReference type="GO" id="GO:0016788">
    <property type="term" value="F:hydrolase activity, acting on ester bonds"/>
    <property type="evidence" value="ECO:0007669"/>
    <property type="project" value="InterPro"/>
</dbReference>
<dbReference type="PANTHER" id="PTHR22835">
    <property type="entry name" value="ZINC FINGER FYVE DOMAIN CONTAINING PROTEIN"/>
    <property type="match status" value="1"/>
</dbReference>
<gene>
    <name evidence="5" type="ORF">EJB05_32662</name>
</gene>
<accession>A0A5J9UI40</accession>
<dbReference type="PANTHER" id="PTHR22835:SF620">
    <property type="entry name" value="OS01G0223000 PROTEIN"/>
    <property type="match status" value="1"/>
</dbReference>
<evidence type="ECO:0000313" key="5">
    <source>
        <dbReference type="EMBL" id="TVU22941.1"/>
    </source>
</evidence>
<sequence>MQHQKMSTGSQLHRFFLSVSVGEMQIRRFLLSAILLLVVVVLVSSPETAAASRPVRRRYDSIFSFGDSFADTGNNPAVFAWYSVFDPVIRPPYGTTFFGRPTGRNCDGRLILDFIAERLGIPYVPPYLGPPFASPSPANNSVFRQGASFAVGAATTQFPLNNTSLSTQLQWFEALMPSLCRRTTQGTMNECREVLGRSLFFVGEFGVNDYHFSFPRKSVQEVRSYVPTVIRNITMAVERLISHGAKTLVVPGMIPSGCSPPILAKFPNAAPAEFDSRTGCLKELNELGFYHNALLQQSLEKLRGRYPSATIIYADFFSPVMEMVESPRKFGLRDDVLTVCCGGGGRNNFNGSVPCGDQKATTCSDPSASLYWDGVHFTEAANRHIAGSWLSNMMNSSDVSRDGAG</sequence>
<dbReference type="SUPFAM" id="SSF52266">
    <property type="entry name" value="SGNH hydrolase"/>
    <property type="match status" value="1"/>
</dbReference>
<keyword evidence="3" id="KW-0378">Hydrolase</keyword>
<dbReference type="Gene3D" id="3.40.50.1110">
    <property type="entry name" value="SGNH hydrolase"/>
    <property type="match status" value="1"/>
</dbReference>
<dbReference type="OrthoDB" id="605712at2759"/>
<dbReference type="AlphaFoldDB" id="A0A5J9UI40"/>
<dbReference type="InterPro" id="IPR036514">
    <property type="entry name" value="SGNH_hydro_sf"/>
</dbReference>
<evidence type="ECO:0008006" key="7">
    <source>
        <dbReference type="Google" id="ProtNLM"/>
    </source>
</evidence>
<feature type="non-terminal residue" evidence="5">
    <location>
        <position position="1"/>
    </location>
</feature>
<dbReference type="CDD" id="cd01837">
    <property type="entry name" value="SGNH_plant_lipase_like"/>
    <property type="match status" value="1"/>
</dbReference>
<evidence type="ECO:0000256" key="2">
    <source>
        <dbReference type="ARBA" id="ARBA00022729"/>
    </source>
</evidence>
<comment type="similarity">
    <text evidence="1">Belongs to the 'GDSL' lipolytic enzyme family.</text>
</comment>
<evidence type="ECO:0000256" key="3">
    <source>
        <dbReference type="ARBA" id="ARBA00022801"/>
    </source>
</evidence>
<dbReference type="Proteomes" id="UP000324897">
    <property type="component" value="Unassembled WGS sequence"/>
</dbReference>
<organism evidence="5 6">
    <name type="scientific">Eragrostis curvula</name>
    <name type="common">weeping love grass</name>
    <dbReference type="NCBI Taxonomy" id="38414"/>
    <lineage>
        <taxon>Eukaryota</taxon>
        <taxon>Viridiplantae</taxon>
        <taxon>Streptophyta</taxon>
        <taxon>Embryophyta</taxon>
        <taxon>Tracheophyta</taxon>
        <taxon>Spermatophyta</taxon>
        <taxon>Magnoliopsida</taxon>
        <taxon>Liliopsida</taxon>
        <taxon>Poales</taxon>
        <taxon>Poaceae</taxon>
        <taxon>PACMAD clade</taxon>
        <taxon>Chloridoideae</taxon>
        <taxon>Eragrostideae</taxon>
        <taxon>Eragrostidinae</taxon>
        <taxon>Eragrostis</taxon>
    </lineage>
</organism>
<evidence type="ECO:0000256" key="1">
    <source>
        <dbReference type="ARBA" id="ARBA00008668"/>
    </source>
</evidence>
<dbReference type="InterPro" id="IPR001087">
    <property type="entry name" value="GDSL"/>
</dbReference>
<keyword evidence="6" id="KW-1185">Reference proteome</keyword>
<keyword evidence="2" id="KW-0732">Signal</keyword>
<reference evidence="5 6" key="1">
    <citation type="journal article" date="2019" name="Sci. Rep.">
        <title>A high-quality genome of Eragrostis curvula grass provides insights into Poaceae evolution and supports new strategies to enhance forage quality.</title>
        <authorList>
            <person name="Carballo J."/>
            <person name="Santos B.A.C.M."/>
            <person name="Zappacosta D."/>
            <person name="Garbus I."/>
            <person name="Selva J.P."/>
            <person name="Gallo C.A."/>
            <person name="Diaz A."/>
            <person name="Albertini E."/>
            <person name="Caccamo M."/>
            <person name="Echenique V."/>
        </authorList>
    </citation>
    <scope>NUCLEOTIDE SEQUENCE [LARGE SCALE GENOMIC DNA]</scope>
    <source>
        <strain evidence="6">cv. Victoria</strain>
        <tissue evidence="5">Leaf</tissue>
    </source>
</reference>